<evidence type="ECO:0008006" key="3">
    <source>
        <dbReference type="Google" id="ProtNLM"/>
    </source>
</evidence>
<reference evidence="1" key="1">
    <citation type="submission" date="2013-12" db="EMBL/GenBank/DDBJ databases">
        <authorList>
            <person name="Genoscope - CEA"/>
        </authorList>
    </citation>
    <scope>NUCLEOTIDE SEQUENCE</scope>
    <source>
        <strain evidence="1">CBS 1993</strain>
    </source>
</reference>
<dbReference type="Pfam" id="PF00687">
    <property type="entry name" value="Ribosomal_L1"/>
    <property type="match status" value="1"/>
</dbReference>
<dbReference type="HOGENOM" id="CLU_063901_0_0_1"/>
<dbReference type="GeneID" id="34518850"/>
<dbReference type="InterPro" id="IPR016095">
    <property type="entry name" value="Ribosomal_uL1_3-a/b-sand"/>
</dbReference>
<name>W6MU61_9ASCO</name>
<dbReference type="RefSeq" id="XP_022457462.1">
    <property type="nucleotide sequence ID" value="XM_022603597.1"/>
</dbReference>
<gene>
    <name evidence="1" type="ORF">KUCA_T00001420001</name>
</gene>
<proteinExistence type="predicted"/>
<sequence>MGLPIEGDAARQAKKSFRALKSHIDKTTKSRELVYLVVNTANPTTRKDDYIPRIIPVRNRLGTTTETSILLITKDPATTYRDTLRAKDSPTEDVFSEIMSLKKLKSISKNPKKVKKLFNEYDLVLADHRLHHLLPSVLGATFYKGHKKLPRKLQMAKPDPDALLTKTSKSHKLKDERCDPKYVMAQVKSIVKNTSFLPSTGTSMSIRIGYSDMKTDQLIENANDVLEYLSNPKYKPVGGIISRNDIRALHTKTAESISLPLSIEK</sequence>
<organism evidence="1 2">
    <name type="scientific">Kuraishia capsulata CBS 1993</name>
    <dbReference type="NCBI Taxonomy" id="1382522"/>
    <lineage>
        <taxon>Eukaryota</taxon>
        <taxon>Fungi</taxon>
        <taxon>Dikarya</taxon>
        <taxon>Ascomycota</taxon>
        <taxon>Saccharomycotina</taxon>
        <taxon>Pichiomycetes</taxon>
        <taxon>Pichiales</taxon>
        <taxon>Pichiaceae</taxon>
        <taxon>Kuraishia</taxon>
    </lineage>
</organism>
<dbReference type="STRING" id="1382522.W6MU61"/>
<protein>
    <recommendedName>
        <fullName evidence="3">Ribosomal protein L1</fullName>
    </recommendedName>
</protein>
<evidence type="ECO:0000313" key="2">
    <source>
        <dbReference type="Proteomes" id="UP000019384"/>
    </source>
</evidence>
<dbReference type="Gene3D" id="3.40.50.790">
    <property type="match status" value="1"/>
</dbReference>
<dbReference type="Proteomes" id="UP000019384">
    <property type="component" value="Unassembled WGS sequence"/>
</dbReference>
<dbReference type="InterPro" id="IPR023674">
    <property type="entry name" value="Ribosomal_uL1-like"/>
</dbReference>
<dbReference type="AlphaFoldDB" id="W6MU61"/>
<keyword evidence="2" id="KW-1185">Reference proteome</keyword>
<dbReference type="SUPFAM" id="SSF56808">
    <property type="entry name" value="Ribosomal protein L1"/>
    <property type="match status" value="1"/>
</dbReference>
<dbReference type="InterPro" id="IPR028364">
    <property type="entry name" value="Ribosomal_uL1/biogenesis"/>
</dbReference>
<evidence type="ECO:0000313" key="1">
    <source>
        <dbReference type="EMBL" id="CDK25450.1"/>
    </source>
</evidence>
<reference evidence="1" key="2">
    <citation type="submission" date="2014-02" db="EMBL/GenBank/DDBJ databases">
        <title>Complete DNA sequence of /Kuraishia capsulata/ illustrates novel genomic features among budding yeasts (/Saccharomycotina/).</title>
        <authorList>
            <person name="Morales L."/>
            <person name="Noel B."/>
            <person name="Porcel B."/>
            <person name="Marcet-Houben M."/>
            <person name="Hullo M-F."/>
            <person name="Sacerdot C."/>
            <person name="Tekaia F."/>
            <person name="Leh-Louis V."/>
            <person name="Despons L."/>
            <person name="Khanna V."/>
            <person name="Aury J-M."/>
            <person name="Barbe V."/>
            <person name="Couloux A."/>
            <person name="Labadie K."/>
            <person name="Pelletier E."/>
            <person name="Souciet J-L."/>
            <person name="Boekhout T."/>
            <person name="Gabaldon T."/>
            <person name="Wincker P."/>
            <person name="Dujon B."/>
        </authorList>
    </citation>
    <scope>NUCLEOTIDE SEQUENCE</scope>
    <source>
        <strain evidence="1">CBS 1993</strain>
    </source>
</reference>
<dbReference type="OrthoDB" id="10251727at2759"/>
<accession>W6MU61</accession>
<dbReference type="EMBL" id="HG793126">
    <property type="protein sequence ID" value="CDK25450.1"/>
    <property type="molecule type" value="Genomic_DNA"/>
</dbReference>